<dbReference type="Proteomes" id="UP000594759">
    <property type="component" value="Chromosome"/>
</dbReference>
<keyword evidence="2" id="KW-1185">Reference proteome</keyword>
<dbReference type="EMBL" id="CP064939">
    <property type="protein sequence ID" value="QPH38957.1"/>
    <property type="molecule type" value="Genomic_DNA"/>
</dbReference>
<accession>A0A7S9KY43</accession>
<protein>
    <submittedName>
        <fullName evidence="1">Uncharacterized protein</fullName>
    </submittedName>
</protein>
<name>A0A7S9KY43_9SPHI</name>
<dbReference type="RefSeq" id="WP_196098432.1">
    <property type="nucleotide sequence ID" value="NZ_CP064939.1"/>
</dbReference>
<proteinExistence type="predicted"/>
<dbReference type="KEGG" id="pex:IZT61_18115"/>
<gene>
    <name evidence="1" type="ORF">IZT61_18115</name>
</gene>
<evidence type="ECO:0000313" key="1">
    <source>
        <dbReference type="EMBL" id="QPH38957.1"/>
    </source>
</evidence>
<sequence>MIRKQGTTNRSLAALGSKMSEVIRVPSFIALNNISLQEERYPPGMADLQGRRKGALLSKYGKKRIQQTKQIVATYNLL</sequence>
<reference evidence="1 2" key="1">
    <citation type="submission" date="2020-11" db="EMBL/GenBank/DDBJ databases">
        <title>Pedobacter endophytica, an endophytic bacteria isolated form Carex pumila.</title>
        <authorList>
            <person name="Peng Y."/>
            <person name="Jiang L."/>
            <person name="Lee J."/>
        </authorList>
    </citation>
    <scope>NUCLEOTIDE SEQUENCE [LARGE SCALE GENOMIC DNA]</scope>
    <source>
        <strain evidence="1 2">JBR3-12</strain>
    </source>
</reference>
<organism evidence="1 2">
    <name type="scientific">Pedobacter endophyticus</name>
    <dbReference type="NCBI Taxonomy" id="2789740"/>
    <lineage>
        <taxon>Bacteria</taxon>
        <taxon>Pseudomonadati</taxon>
        <taxon>Bacteroidota</taxon>
        <taxon>Sphingobacteriia</taxon>
        <taxon>Sphingobacteriales</taxon>
        <taxon>Sphingobacteriaceae</taxon>
        <taxon>Pedobacter</taxon>
    </lineage>
</organism>
<evidence type="ECO:0000313" key="2">
    <source>
        <dbReference type="Proteomes" id="UP000594759"/>
    </source>
</evidence>
<dbReference type="AlphaFoldDB" id="A0A7S9KY43"/>